<reference evidence="3 4" key="1">
    <citation type="submission" date="2019-02" db="EMBL/GenBank/DDBJ databases">
        <title>Deep-cultivation of Planctomycetes and their phenomic and genomic characterization uncovers novel biology.</title>
        <authorList>
            <person name="Wiegand S."/>
            <person name="Jogler M."/>
            <person name="Boedeker C."/>
            <person name="Pinto D."/>
            <person name="Vollmers J."/>
            <person name="Rivas-Marin E."/>
            <person name="Kohn T."/>
            <person name="Peeters S.H."/>
            <person name="Heuer A."/>
            <person name="Rast P."/>
            <person name="Oberbeckmann S."/>
            <person name="Bunk B."/>
            <person name="Jeske O."/>
            <person name="Meyerdierks A."/>
            <person name="Storesund J.E."/>
            <person name="Kallscheuer N."/>
            <person name="Luecker S."/>
            <person name="Lage O.M."/>
            <person name="Pohl T."/>
            <person name="Merkel B.J."/>
            <person name="Hornburger P."/>
            <person name="Mueller R.-W."/>
            <person name="Bruemmer F."/>
            <person name="Labrenz M."/>
            <person name="Spormann A.M."/>
            <person name="Op Den Camp H."/>
            <person name="Overmann J."/>
            <person name="Amann R."/>
            <person name="Jetten M.S.M."/>
            <person name="Mascher T."/>
            <person name="Medema M.H."/>
            <person name="Devos D.P."/>
            <person name="Kaster A.-K."/>
            <person name="Ovreas L."/>
            <person name="Rohde M."/>
            <person name="Galperin M.Y."/>
            <person name="Jogler C."/>
        </authorList>
    </citation>
    <scope>NUCLEOTIDE SEQUENCE [LARGE SCALE GENOMIC DNA]</scope>
    <source>
        <strain evidence="3 4">Pla52o</strain>
    </source>
</reference>
<feature type="transmembrane region" description="Helical" evidence="2">
    <location>
        <begin position="55"/>
        <end position="78"/>
    </location>
</feature>
<feature type="region of interest" description="Disordered" evidence="1">
    <location>
        <begin position="149"/>
        <end position="219"/>
    </location>
</feature>
<sequence length="219" mass="23756">MTADDKRNELYAQTRDDLLKRQLSNNENFDRAILTLSSAGLATSVAFLRGMDAEYGIWCLVLSWIAFVCAIIATLVSFQTSQAGIKRQLALAEDYYLNKNDDALTAPNKASEWTDRLAGWSAISFILGIVLLLCFFGSNLHSNSPEANMAKEIPGSQKKGASVNRMQRIEGGATVPNMQQAPTDDLGSSIPPMQQLPEQRSDAPSGGSTDSDSSTQSND</sequence>
<accession>A0A5C6BT96</accession>
<comment type="caution">
    <text evidence="3">The sequence shown here is derived from an EMBL/GenBank/DDBJ whole genome shotgun (WGS) entry which is preliminary data.</text>
</comment>
<feature type="transmembrane region" description="Helical" evidence="2">
    <location>
        <begin position="117"/>
        <end position="138"/>
    </location>
</feature>
<evidence type="ECO:0000313" key="3">
    <source>
        <dbReference type="EMBL" id="TWU15042.1"/>
    </source>
</evidence>
<proteinExistence type="predicted"/>
<feature type="compositionally biased region" description="Low complexity" evidence="1">
    <location>
        <begin position="205"/>
        <end position="219"/>
    </location>
</feature>
<name>A0A5C6BT96_9BACT</name>
<keyword evidence="2" id="KW-0812">Transmembrane</keyword>
<evidence type="ECO:0000313" key="4">
    <source>
        <dbReference type="Proteomes" id="UP000316304"/>
    </source>
</evidence>
<evidence type="ECO:0000256" key="2">
    <source>
        <dbReference type="SAM" id="Phobius"/>
    </source>
</evidence>
<gene>
    <name evidence="3" type="ORF">Pla52o_55790</name>
</gene>
<evidence type="ECO:0000256" key="1">
    <source>
        <dbReference type="SAM" id="MobiDB-lite"/>
    </source>
</evidence>
<organism evidence="3 4">
    <name type="scientific">Novipirellula galeiformis</name>
    <dbReference type="NCBI Taxonomy" id="2528004"/>
    <lineage>
        <taxon>Bacteria</taxon>
        <taxon>Pseudomonadati</taxon>
        <taxon>Planctomycetota</taxon>
        <taxon>Planctomycetia</taxon>
        <taxon>Pirellulales</taxon>
        <taxon>Pirellulaceae</taxon>
        <taxon>Novipirellula</taxon>
    </lineage>
</organism>
<keyword evidence="2" id="KW-1133">Transmembrane helix</keyword>
<dbReference type="Proteomes" id="UP000316304">
    <property type="component" value="Unassembled WGS sequence"/>
</dbReference>
<protein>
    <submittedName>
        <fullName evidence="3">Uncharacterized protein</fullName>
    </submittedName>
</protein>
<dbReference type="EMBL" id="SJPT01000016">
    <property type="protein sequence ID" value="TWU15042.1"/>
    <property type="molecule type" value="Genomic_DNA"/>
</dbReference>
<keyword evidence="4" id="KW-1185">Reference proteome</keyword>
<dbReference type="AlphaFoldDB" id="A0A5C6BT96"/>
<keyword evidence="2" id="KW-0472">Membrane</keyword>